<feature type="region of interest" description="Disordered" evidence="1">
    <location>
        <begin position="464"/>
        <end position="545"/>
    </location>
</feature>
<dbReference type="Gene3D" id="3.30.160.60">
    <property type="entry name" value="Classic Zinc Finger"/>
    <property type="match status" value="1"/>
</dbReference>
<organism evidence="3 4">
    <name type="scientific">Calocera cornea HHB12733</name>
    <dbReference type="NCBI Taxonomy" id="1353952"/>
    <lineage>
        <taxon>Eukaryota</taxon>
        <taxon>Fungi</taxon>
        <taxon>Dikarya</taxon>
        <taxon>Basidiomycota</taxon>
        <taxon>Agaricomycotina</taxon>
        <taxon>Dacrymycetes</taxon>
        <taxon>Dacrymycetales</taxon>
        <taxon>Dacrymycetaceae</taxon>
        <taxon>Calocera</taxon>
    </lineage>
</organism>
<feature type="domain" description="C2H2-type" evidence="2">
    <location>
        <begin position="383"/>
        <end position="408"/>
    </location>
</feature>
<protein>
    <recommendedName>
        <fullName evidence="2">C2H2-type domain-containing protein</fullName>
    </recommendedName>
</protein>
<evidence type="ECO:0000313" key="4">
    <source>
        <dbReference type="Proteomes" id="UP000076842"/>
    </source>
</evidence>
<feature type="domain" description="C2H2-type" evidence="2">
    <location>
        <begin position="309"/>
        <end position="328"/>
    </location>
</feature>
<gene>
    <name evidence="3" type="ORF">CALCODRAFT_481971</name>
</gene>
<evidence type="ECO:0000259" key="2">
    <source>
        <dbReference type="SMART" id="SM00355"/>
    </source>
</evidence>
<dbReference type="Proteomes" id="UP000076842">
    <property type="component" value="Unassembled WGS sequence"/>
</dbReference>
<evidence type="ECO:0000313" key="3">
    <source>
        <dbReference type="EMBL" id="KZT58866.1"/>
    </source>
</evidence>
<name>A0A165H4W7_9BASI</name>
<proteinExistence type="predicted"/>
<feature type="compositionally biased region" description="Low complexity" evidence="1">
    <location>
        <begin position="209"/>
        <end position="230"/>
    </location>
</feature>
<accession>A0A165H4W7</accession>
<dbReference type="AlphaFoldDB" id="A0A165H4W7"/>
<dbReference type="SMART" id="SM00355">
    <property type="entry name" value="ZnF_C2H2"/>
    <property type="match status" value="3"/>
</dbReference>
<feature type="compositionally biased region" description="Low complexity" evidence="1">
    <location>
        <begin position="617"/>
        <end position="633"/>
    </location>
</feature>
<dbReference type="InterPro" id="IPR013087">
    <property type="entry name" value="Znf_C2H2_type"/>
</dbReference>
<feature type="compositionally biased region" description="Acidic residues" evidence="1">
    <location>
        <begin position="465"/>
        <end position="480"/>
    </location>
</feature>
<feature type="domain" description="C2H2-type" evidence="2">
    <location>
        <begin position="350"/>
        <end position="376"/>
    </location>
</feature>
<feature type="region of interest" description="Disordered" evidence="1">
    <location>
        <begin position="569"/>
        <end position="653"/>
    </location>
</feature>
<sequence>MRPFYVLFLMSDAFGVTHVVRTSHTARRVLNSTLSFRQLVHSAAINATITLAAGTRPIARTPRLRHLARNISNDAQTGDLCDGEWIVFDLTRGGRPKPRRIINIESASAALDEPAIRDDLEAGEPKARFSAADAGSGAGLGRASVYPGQVAPPEAHTFAPLSPSPSFHHHPPLPTLSPPLSFALPRSALPSLPRSRPQRPRSPSPHAAPRPSLASPASPVRPVPLVQRASPSPPTARPPPRYAPGMPPRPTPHTPAPRLISPYAAPAAPLASTPAPTDIELEKDLEAAFRWGCLECVWRLGSGKGKVLECGRRYESLAKLMQHIAKAHCVPMPAATEAKRGTASRPTKNFQCRWSGCGNVKFATADDLYGHVEEEHAVGLLYTPCAYPGCRKKAKDLPTALRHIRRDHLDLGHGRPAPPPRMPPTANVGPLPETVMAWELGVQAFASSTPVGPAPRIQEDGIMASDDEDLSDDDEGNESDETARPRSTTPKAPTSPAPTAAPTPQLEAAHGRTMPRAPHPLPPRPVTVASTSMGAGFGDPSTHPALHFARIPDGYWTAQRTGPTTLQYAQEQYHERRGERSTIPTPPPRSRSGTSIGMPRTSRRAIAGASRLHTPRSTPANRATTSSPATSPLTTPPSSEPNSPAAKRARYLN</sequence>
<feature type="compositionally biased region" description="Pro residues" evidence="1">
    <location>
        <begin position="231"/>
        <end position="255"/>
    </location>
</feature>
<dbReference type="InParanoid" id="A0A165H4W7"/>
<feature type="region of interest" description="Disordered" evidence="1">
    <location>
        <begin position="154"/>
        <end position="261"/>
    </location>
</feature>
<reference evidence="3 4" key="1">
    <citation type="journal article" date="2016" name="Mol. Biol. Evol.">
        <title>Comparative Genomics of Early-Diverging Mushroom-Forming Fungi Provides Insights into the Origins of Lignocellulose Decay Capabilities.</title>
        <authorList>
            <person name="Nagy L.G."/>
            <person name="Riley R."/>
            <person name="Tritt A."/>
            <person name="Adam C."/>
            <person name="Daum C."/>
            <person name="Floudas D."/>
            <person name="Sun H."/>
            <person name="Yadav J.S."/>
            <person name="Pangilinan J."/>
            <person name="Larsson K.H."/>
            <person name="Matsuura K."/>
            <person name="Barry K."/>
            <person name="Labutti K."/>
            <person name="Kuo R."/>
            <person name="Ohm R.A."/>
            <person name="Bhattacharya S.S."/>
            <person name="Shirouzu T."/>
            <person name="Yoshinaga Y."/>
            <person name="Martin F.M."/>
            <person name="Grigoriev I.V."/>
            <person name="Hibbett D.S."/>
        </authorList>
    </citation>
    <scope>NUCLEOTIDE SEQUENCE [LARGE SCALE GENOMIC DNA]</scope>
    <source>
        <strain evidence="3 4">HHB12733</strain>
    </source>
</reference>
<evidence type="ECO:0000256" key="1">
    <source>
        <dbReference type="SAM" id="MobiDB-lite"/>
    </source>
</evidence>
<dbReference type="EMBL" id="KV423946">
    <property type="protein sequence ID" value="KZT58866.1"/>
    <property type="molecule type" value="Genomic_DNA"/>
</dbReference>
<keyword evidence="4" id="KW-1185">Reference proteome</keyword>
<feature type="compositionally biased region" description="Low complexity" evidence="1">
    <location>
        <begin position="178"/>
        <end position="195"/>
    </location>
</feature>